<keyword evidence="1" id="KW-1133">Transmembrane helix</keyword>
<reference evidence="2" key="1">
    <citation type="journal article" date="2015" name="Nature">
        <title>Complex archaea that bridge the gap between prokaryotes and eukaryotes.</title>
        <authorList>
            <person name="Spang A."/>
            <person name="Saw J.H."/>
            <person name="Jorgensen S.L."/>
            <person name="Zaremba-Niedzwiedzka K."/>
            <person name="Martijn J."/>
            <person name="Lind A.E."/>
            <person name="van Eijk R."/>
            <person name="Schleper C."/>
            <person name="Guy L."/>
            <person name="Ettema T.J."/>
        </authorList>
    </citation>
    <scope>NUCLEOTIDE SEQUENCE</scope>
</reference>
<protein>
    <submittedName>
        <fullName evidence="2">Uncharacterized protein</fullName>
    </submittedName>
</protein>
<comment type="caution">
    <text evidence="2">The sequence shown here is derived from an EMBL/GenBank/DDBJ whole genome shotgun (WGS) entry which is preliminary data.</text>
</comment>
<sequence length="38" mass="4641">MYRSRDMRITWNGIVTTSIVIATFYYILIPLVEFITRW</sequence>
<evidence type="ECO:0000256" key="1">
    <source>
        <dbReference type="SAM" id="Phobius"/>
    </source>
</evidence>
<proteinExistence type="predicted"/>
<organism evidence="2">
    <name type="scientific">marine sediment metagenome</name>
    <dbReference type="NCBI Taxonomy" id="412755"/>
    <lineage>
        <taxon>unclassified sequences</taxon>
        <taxon>metagenomes</taxon>
        <taxon>ecological metagenomes</taxon>
    </lineage>
</organism>
<keyword evidence="1" id="KW-0472">Membrane</keyword>
<evidence type="ECO:0000313" key="2">
    <source>
        <dbReference type="EMBL" id="KKM13817.1"/>
    </source>
</evidence>
<name>A0A0F9HFA6_9ZZZZ</name>
<accession>A0A0F9HFA6</accession>
<dbReference type="EMBL" id="LAZR01015292">
    <property type="protein sequence ID" value="KKM13817.1"/>
    <property type="molecule type" value="Genomic_DNA"/>
</dbReference>
<feature type="transmembrane region" description="Helical" evidence="1">
    <location>
        <begin position="9"/>
        <end position="29"/>
    </location>
</feature>
<gene>
    <name evidence="2" type="ORF">LCGC14_1712420</name>
</gene>
<keyword evidence="1" id="KW-0812">Transmembrane</keyword>
<dbReference type="AlphaFoldDB" id="A0A0F9HFA6"/>